<organism evidence="5 6">
    <name type="scientific">Prorocentrum cordatum</name>
    <dbReference type="NCBI Taxonomy" id="2364126"/>
    <lineage>
        <taxon>Eukaryota</taxon>
        <taxon>Sar</taxon>
        <taxon>Alveolata</taxon>
        <taxon>Dinophyceae</taxon>
        <taxon>Prorocentrales</taxon>
        <taxon>Prorocentraceae</taxon>
        <taxon>Prorocentrum</taxon>
    </lineage>
</organism>
<feature type="compositionally biased region" description="Basic and acidic residues" evidence="3">
    <location>
        <begin position="909"/>
        <end position="929"/>
    </location>
</feature>
<dbReference type="Gene3D" id="1.10.287.1490">
    <property type="match status" value="1"/>
</dbReference>
<feature type="region of interest" description="Disordered" evidence="3">
    <location>
        <begin position="835"/>
        <end position="856"/>
    </location>
</feature>
<feature type="region of interest" description="Disordered" evidence="3">
    <location>
        <begin position="498"/>
        <end position="544"/>
    </location>
</feature>
<feature type="compositionally biased region" description="Basic and acidic residues" evidence="3">
    <location>
        <begin position="798"/>
        <end position="810"/>
    </location>
</feature>
<feature type="domain" description="Peptidase C14 caspase" evidence="4">
    <location>
        <begin position="1643"/>
        <end position="1754"/>
    </location>
</feature>
<feature type="compositionally biased region" description="Polar residues" evidence="3">
    <location>
        <begin position="1013"/>
        <end position="1022"/>
    </location>
</feature>
<evidence type="ECO:0000256" key="3">
    <source>
        <dbReference type="SAM" id="MobiDB-lite"/>
    </source>
</evidence>
<feature type="compositionally biased region" description="Basic and acidic residues" evidence="3">
    <location>
        <begin position="1024"/>
        <end position="1039"/>
    </location>
</feature>
<feature type="region of interest" description="Disordered" evidence="3">
    <location>
        <begin position="1013"/>
        <end position="1039"/>
    </location>
</feature>
<feature type="compositionally biased region" description="Gly residues" evidence="3">
    <location>
        <begin position="292"/>
        <end position="302"/>
    </location>
</feature>
<feature type="compositionally biased region" description="Basic and acidic residues" evidence="3">
    <location>
        <begin position="1158"/>
        <end position="1171"/>
    </location>
</feature>
<comment type="caution">
    <text evidence="5">The sequence shown here is derived from an EMBL/GenBank/DDBJ whole genome shotgun (WGS) entry which is preliminary data.</text>
</comment>
<keyword evidence="6" id="KW-1185">Reference proteome</keyword>
<proteinExistence type="inferred from homology"/>
<dbReference type="EMBL" id="CAUYUJ010018393">
    <property type="protein sequence ID" value="CAK0883241.1"/>
    <property type="molecule type" value="Genomic_DNA"/>
</dbReference>
<gene>
    <name evidence="5" type="ORF">PCOR1329_LOCUS65496</name>
</gene>
<feature type="compositionally biased region" description="Basic and acidic residues" evidence="3">
    <location>
        <begin position="1065"/>
        <end position="1080"/>
    </location>
</feature>
<feature type="compositionally biased region" description="Low complexity" evidence="3">
    <location>
        <begin position="303"/>
        <end position="318"/>
    </location>
</feature>
<feature type="coiled-coil region" evidence="2">
    <location>
        <begin position="333"/>
        <end position="440"/>
    </location>
</feature>
<evidence type="ECO:0000256" key="2">
    <source>
        <dbReference type="SAM" id="Coils"/>
    </source>
</evidence>
<dbReference type="PANTHER" id="PTHR48104:SF30">
    <property type="entry name" value="METACASPASE-1"/>
    <property type="match status" value="1"/>
</dbReference>
<dbReference type="PANTHER" id="PTHR48104">
    <property type="entry name" value="METACASPASE-4"/>
    <property type="match status" value="1"/>
</dbReference>
<evidence type="ECO:0000259" key="4">
    <source>
        <dbReference type="Pfam" id="PF00656"/>
    </source>
</evidence>
<comment type="similarity">
    <text evidence="1">Belongs to the peptidase C14B family.</text>
</comment>
<feature type="compositionally biased region" description="Basic and acidic residues" evidence="3">
    <location>
        <begin position="506"/>
        <end position="520"/>
    </location>
</feature>
<dbReference type="Gene3D" id="3.40.50.12660">
    <property type="match status" value="1"/>
</dbReference>
<feature type="region of interest" description="Disordered" evidence="3">
    <location>
        <begin position="285"/>
        <end position="318"/>
    </location>
</feature>
<feature type="coiled-coil region" evidence="2">
    <location>
        <begin position="25"/>
        <end position="52"/>
    </location>
</feature>
<feature type="coiled-coil region" evidence="2">
    <location>
        <begin position="1410"/>
        <end position="1465"/>
    </location>
</feature>
<feature type="coiled-coil region" evidence="2">
    <location>
        <begin position="1310"/>
        <end position="1386"/>
    </location>
</feature>
<feature type="region of interest" description="Disordered" evidence="3">
    <location>
        <begin position="905"/>
        <end position="929"/>
    </location>
</feature>
<evidence type="ECO:0000313" key="5">
    <source>
        <dbReference type="EMBL" id="CAK0883241.1"/>
    </source>
</evidence>
<dbReference type="Pfam" id="PF00656">
    <property type="entry name" value="Peptidase_C14"/>
    <property type="match status" value="1"/>
</dbReference>
<keyword evidence="2" id="KW-0175">Coiled coil</keyword>
<evidence type="ECO:0000256" key="1">
    <source>
        <dbReference type="ARBA" id="ARBA00009005"/>
    </source>
</evidence>
<accession>A0ABN9WCZ5</accession>
<name>A0ABN9WCZ5_9DINO</name>
<protein>
    <recommendedName>
        <fullName evidence="4">Peptidase C14 caspase domain-containing protein</fullName>
    </recommendedName>
</protein>
<feature type="region of interest" description="Disordered" evidence="3">
    <location>
        <begin position="1147"/>
        <end position="1171"/>
    </location>
</feature>
<feature type="coiled-coil region" evidence="2">
    <location>
        <begin position="582"/>
        <end position="616"/>
    </location>
</feature>
<dbReference type="Proteomes" id="UP001189429">
    <property type="component" value="Unassembled WGS sequence"/>
</dbReference>
<feature type="region of interest" description="Disordered" evidence="3">
    <location>
        <begin position="768"/>
        <end position="819"/>
    </location>
</feature>
<dbReference type="InterPro" id="IPR011600">
    <property type="entry name" value="Pept_C14_caspase"/>
</dbReference>
<feature type="compositionally biased region" description="Basic and acidic residues" evidence="3">
    <location>
        <begin position="771"/>
        <end position="782"/>
    </location>
</feature>
<feature type="region of interest" description="Disordered" evidence="3">
    <location>
        <begin position="1054"/>
        <end position="1080"/>
    </location>
</feature>
<evidence type="ECO:0000313" key="6">
    <source>
        <dbReference type="Proteomes" id="UP001189429"/>
    </source>
</evidence>
<reference evidence="5" key="1">
    <citation type="submission" date="2023-10" db="EMBL/GenBank/DDBJ databases">
        <authorList>
            <person name="Chen Y."/>
            <person name="Shah S."/>
            <person name="Dougan E. K."/>
            <person name="Thang M."/>
            <person name="Chan C."/>
        </authorList>
    </citation>
    <scope>NUCLEOTIDE SEQUENCE [LARGE SCALE GENOMIC DNA]</scope>
</reference>
<sequence>MGDSASRSFQACCDPEGTANIVRKKKAQRACLNRYQEILNQLEQALQGSDRDWIRDTVQDLSKYDQEVQAKGEGQFWPELQEHKDYPPIDELRSRLMDQAPPRPLHMDITASISDGRSLSQSELILRSLFSTLQVGSTCRAGRGITVQGASFKSGSVENPLVVTLKNSQTETVMYVRNIPISAVLERGGLHDHWVAVYPPRDPQNLHFDAASLPKEGVPAVCISVSIVEDLSSTVVMPSPGRGSLPFDPAPRGSLLLQEDLARARHRVDGLGSAPVAASAAMSMSTGDASAGPGGGFPGGGYSSSSSRGNSRGMSGRLSRAGFQSVGELNDPVQDVNAKAQQIKENLSKMRSASLQAKESSSRLSEQRRIAENLKQQLHSLQLQVAELRAATQMLQRNRDALRAEEAQLLEQVQEKDRVFQELRRSRDEMDAEIERALGEGERQRWSLEASSRDFSQQRRTIAEDIDRSQAQVSALRSSLQSREEAAAQLERQIHQDEEELAAEEAAERERMRSLLDETRSSLAAARSDAEEHKRRLRSAGASLQETSMRIDSVEGEASTLRAAVEEEDDGGEMVRATTTMAADLDGKVRAHIEKVKRLEDELARNRAQLGSMNQSITELHSEAHDMQLAAIRCEDQRTDLELQAEARRRSAAWAEEQNEGLEAQLQEAEAELARSEEELRSLEQAEAEGRDGHARAASELQANLGRLREEHRQARAAADELQRECEALEACARDKRSRVDERDSEIAQAQARVEELTRELSAAAAEMAAVDERAKPSRQELARSQAQLEAARKRTRERREDLAAMRQEAEGSAEECSTRLAELDETRASARQDLASVGEAGRASEHRRAELQGSLAQSEDAVARIQQDISALQAAKQDGEDQVRTLAQQREAVHAELQRGAAELAGLEEARKQRSTDLESTKRTADAKHQEALELEAQSRAGVEQMEAAAAELSAAHAERQRLVGRLGQELEEVRGALEQESQRAASEHHERAAMEAELERLASEQLSLTEAGQDTLSQTEHGVLEATRRAREAGRRRDEVAQCLQEAQGRREALGSRAALARSEAEGEARRAGEAEAELEARRRALEALRRELELAGEEAAALEARHADGEEELAGSRAQVQAVEHAHSELEELQRRHAALVAEERAEEEAQAEALAERERRAAASREELERTRQGLLRQKEGDIGRQAMQIGKLEEERRSLLAQAQRSEEERQELERGLRARTEARQDVLADTRRKATHCDELESTVSDIKAASAQLKETEAKMEQRLKHLREREELLRQESQEREGRVREVQLEMEESDRQAAAQVAEHREQMKQHIQSKASHEREVEELKRRLADATDGVAALVRDSGLADGRADELEGLLGRARTELQEALAERDAKRRAVQAQAAKMAARSGAHGPGDVSLEVGRAASAVRDLEERLQALSSRLVGAQEEVRQGHAREEELRVDYQNAKEALKCAEDKMSYQMEHDRIQRDTIQSMLEQKAKSDQEIEVFVMGIHDAEQRNAELQQANAALQRQVEELYKGSLQDWAEQVTQELGTSPEAIRVRDEIEAWKERAEQLRKDRAAELGRLHREHEEAVRRLRERVAVAQAELDSADRAAQRREAALAKRREHGEAVMAPGGVPGLTVPQRLLPRGHQRRKALLIGINYPQSHAPLKGCVNDVWHLHCLLRYTLQYSEDQMRMLVDTDANAASRPEKAPTKANILEGIQWLTVGAQPGDNLLLVFCGYSTQHPTIPGSDLCEGYLVPADFAADLPSGFLSSNSAAPSRSTMTQDLNLALPVLERSFVPSSTGGLTPRDAGAGYRLVSLLELNAFICRLPKICRMSVVLDCCYGGVPNVNPVSGLQPRFPRVSRGRVDHVKLRDFISRPRFLELPFVHAQHTPGHLLNAPPQYPACWVHVFAGCELSQWCAEFPIEGTVQGAFSWAFMKALAQGHFHCGLYQFQQMLAQTLASLKSHFSGIDMTPVLQLSAAASMQDVVLWT</sequence>
<dbReference type="InterPro" id="IPR050452">
    <property type="entry name" value="Metacaspase"/>
</dbReference>
<feature type="coiled-coil region" evidence="2">
    <location>
        <begin position="986"/>
        <end position="1013"/>
    </location>
</feature>
<feature type="coiled-coil region" evidence="2">
    <location>
        <begin position="1501"/>
        <end position="1603"/>
    </location>
</feature>